<dbReference type="EMBL" id="JARVII010000031">
    <property type="protein sequence ID" value="MDG9700339.1"/>
    <property type="molecule type" value="Genomic_DNA"/>
</dbReference>
<name>A0AAW6RNM5_9BURK</name>
<organism evidence="2 3">
    <name type="scientific">Ottowia cancrivicina</name>
    <dbReference type="NCBI Taxonomy" id="3040346"/>
    <lineage>
        <taxon>Bacteria</taxon>
        <taxon>Pseudomonadati</taxon>
        <taxon>Pseudomonadota</taxon>
        <taxon>Betaproteobacteria</taxon>
        <taxon>Burkholderiales</taxon>
        <taxon>Comamonadaceae</taxon>
        <taxon>Ottowia</taxon>
    </lineage>
</organism>
<keyword evidence="3" id="KW-1185">Reference proteome</keyword>
<feature type="transmembrane region" description="Helical" evidence="1">
    <location>
        <begin position="6"/>
        <end position="29"/>
    </location>
</feature>
<dbReference type="AlphaFoldDB" id="A0AAW6RNM5"/>
<keyword evidence="1" id="KW-0812">Transmembrane</keyword>
<feature type="transmembrane region" description="Helical" evidence="1">
    <location>
        <begin position="38"/>
        <end position="60"/>
    </location>
</feature>
<evidence type="ECO:0000256" key="1">
    <source>
        <dbReference type="SAM" id="Phobius"/>
    </source>
</evidence>
<evidence type="ECO:0000313" key="2">
    <source>
        <dbReference type="EMBL" id="MDG9700339.1"/>
    </source>
</evidence>
<reference evidence="2 3" key="1">
    <citation type="submission" date="2023-04" db="EMBL/GenBank/DDBJ databases">
        <title>Ottowia paracancer sp. nov., isolated from human stomach.</title>
        <authorList>
            <person name="Song Y."/>
        </authorList>
    </citation>
    <scope>NUCLEOTIDE SEQUENCE [LARGE SCALE GENOMIC DNA]</scope>
    <source>
        <strain evidence="2 3">10c7w1</strain>
    </source>
</reference>
<dbReference type="Proteomes" id="UP001237156">
    <property type="component" value="Unassembled WGS sequence"/>
</dbReference>
<feature type="transmembrane region" description="Helical" evidence="1">
    <location>
        <begin position="66"/>
        <end position="84"/>
    </location>
</feature>
<keyword evidence="1" id="KW-0472">Membrane</keyword>
<comment type="caution">
    <text evidence="2">The sequence shown here is derived from an EMBL/GenBank/DDBJ whole genome shotgun (WGS) entry which is preliminary data.</text>
</comment>
<accession>A0AAW6RNM5</accession>
<evidence type="ECO:0000313" key="3">
    <source>
        <dbReference type="Proteomes" id="UP001237156"/>
    </source>
</evidence>
<gene>
    <name evidence="2" type="ORF">QB898_11580</name>
</gene>
<sequence>MMANTFLFIGCIVNGVVCGVALNFAPFLLKRFDGVLDLVLDVILNFAIIAGSFTFMWYVFPVRAEKVIFLLWVLGIVLGKNHILSKE</sequence>
<protein>
    <submittedName>
        <fullName evidence="2">Uncharacterized protein</fullName>
    </submittedName>
</protein>
<keyword evidence="1" id="KW-1133">Transmembrane helix</keyword>
<proteinExistence type="predicted"/>